<evidence type="ECO:0000313" key="2">
    <source>
        <dbReference type="Proteomes" id="UP000198778"/>
    </source>
</evidence>
<protein>
    <submittedName>
        <fullName evidence="1">Uncharacterized protein</fullName>
    </submittedName>
</protein>
<proteinExistence type="predicted"/>
<sequence>MQGYKKLIAITASLLFLNGCSNSDPEALISEEDNTVELIFGEQEVSFTAEHYATMTQEALNLFHEELPVYRDDQEQLERWFIRYYIQKHEYNESWSTDEMILLASERSKYETQWRNYAEARYEITASEEAIEAQAEYNIELYESSTPASVQGMADGLNLTIEEFFKEFDKDHVERTVIWEQLFPILQQEYADEENKDTVSVARRYSEEVIHSIQSNGPDFHSIPFAE</sequence>
<accession>A0A1H0CC93</accession>
<dbReference type="EMBL" id="FNIL01000002">
    <property type="protein sequence ID" value="SDN55391.1"/>
    <property type="molecule type" value="Genomic_DNA"/>
</dbReference>
<gene>
    <name evidence="1" type="ORF">SAMN04488053_10238</name>
</gene>
<organism evidence="1 2">
    <name type="scientific">Alkalicoccus daliensis</name>
    <dbReference type="NCBI Taxonomy" id="745820"/>
    <lineage>
        <taxon>Bacteria</taxon>
        <taxon>Bacillati</taxon>
        <taxon>Bacillota</taxon>
        <taxon>Bacilli</taxon>
        <taxon>Bacillales</taxon>
        <taxon>Bacillaceae</taxon>
        <taxon>Alkalicoccus</taxon>
    </lineage>
</organism>
<dbReference type="AlphaFoldDB" id="A0A1H0CC93"/>
<name>A0A1H0CC93_9BACI</name>
<dbReference type="Proteomes" id="UP000198778">
    <property type="component" value="Unassembled WGS sequence"/>
</dbReference>
<reference evidence="2" key="1">
    <citation type="submission" date="2016-10" db="EMBL/GenBank/DDBJ databases">
        <authorList>
            <person name="Varghese N."/>
            <person name="Submissions S."/>
        </authorList>
    </citation>
    <scope>NUCLEOTIDE SEQUENCE [LARGE SCALE GENOMIC DNA]</scope>
    <source>
        <strain evidence="2">CGMCC 1.10369</strain>
    </source>
</reference>
<keyword evidence="2" id="KW-1185">Reference proteome</keyword>
<evidence type="ECO:0000313" key="1">
    <source>
        <dbReference type="EMBL" id="SDN55391.1"/>
    </source>
</evidence>